<evidence type="ECO:0000256" key="6">
    <source>
        <dbReference type="SAM" id="SignalP"/>
    </source>
</evidence>
<protein>
    <submittedName>
        <fullName evidence="8">Transcription factor spt8</fullName>
    </submittedName>
</protein>
<dbReference type="Gene3D" id="2.130.10.10">
    <property type="entry name" value="YVTN repeat-like/Quinoprotein amine dehydrogenase"/>
    <property type="match status" value="2"/>
</dbReference>
<keyword evidence="6" id="KW-0732">Signal</keyword>
<evidence type="ECO:0000313" key="9">
    <source>
        <dbReference type="Proteomes" id="UP001214415"/>
    </source>
</evidence>
<proteinExistence type="predicted"/>
<feature type="compositionally biased region" description="Basic and acidic residues" evidence="4">
    <location>
        <begin position="472"/>
        <end position="481"/>
    </location>
</feature>
<dbReference type="PANTHER" id="PTHR19848">
    <property type="entry name" value="WD40 REPEAT PROTEIN"/>
    <property type="match status" value="1"/>
</dbReference>
<evidence type="ECO:0000256" key="1">
    <source>
        <dbReference type="ARBA" id="ARBA00022574"/>
    </source>
</evidence>
<sequence length="771" mass="83795">MIARAALVAAFLLLCSVCSVAASLSYDIRDMKLTVSSFDGASRVRKSFDSKASLPATPEVLTLDADDVIKLSFSTVLSNGKKATGDFLPHQAWVVIGDADPTYSSDSVWPLRVRGASASATWSLRVDRIGESLKKAIVKGMDHPLRVYLVLASFSSSSSRVVEPLQLPLLDLQFSSAIVSRLTLTPSVSQRLKAEREDGFLPWPANQHTFQKEPWQSMPPKMVSLIAAFVVLGLPWAALLTIAVERRRSLFHPPQQALTTQQGYSIDPAGAAPHGAQIHAMELSYDSSILLTGGSDGYVRWYDLFASMNGKNMLTQNLRNTFVEGVSKGGVLTTWWGHTYSQAGTEDAALRETINSPVHSLVCQKDALWGMSGCEAGTINLWGLRHAAGTTRHQQWDLNTGQVVRSFDGHSGQISSIVFRPLFVPSMTSTSAAAEQEALPSESMDVDPVLTSPLVHDLENDLAQELDGPASDAKDDVKPNSEDSTMDSEADAQGEDEDDGDGEADDGNDSLFGDQEDMSRDLGSGDMNSTDMDTTDDRKGTALDLPSDQFSKASAHDNALQKNGEAGGATIALPGSKSDAQPETKELPTLNVPSKEDKKLPKPMFGSMTSAWQFDADISQFSSDIFLTSTLSGQVMIWDRRMDTKAKPGVRALELPAGTPPWCTSVCWNHTGDKIYVGRRNETVEEWDMRMLPDITKSDSVDRSHLGRAPKHVRTLRMPRGSGPVSSVLVMPNNRHLVCGSFDNVRLWDIQASDTAGVPFKIWSILVLGFC</sequence>
<dbReference type="PANTHER" id="PTHR19848:SF8">
    <property type="entry name" value="F-BOX AND WD REPEAT DOMAIN CONTAINING 7"/>
    <property type="match status" value="1"/>
</dbReference>
<dbReference type="Pfam" id="PF23798">
    <property type="entry name" value="Beta-prop_SPT8"/>
    <property type="match status" value="2"/>
</dbReference>
<keyword evidence="5" id="KW-0812">Transmembrane</keyword>
<evidence type="ECO:0000256" key="4">
    <source>
        <dbReference type="SAM" id="MobiDB-lite"/>
    </source>
</evidence>
<dbReference type="EMBL" id="CP119904">
    <property type="protein sequence ID" value="WFD24059.1"/>
    <property type="molecule type" value="Genomic_DNA"/>
</dbReference>
<reference evidence="8" key="1">
    <citation type="submission" date="2023-03" db="EMBL/GenBank/DDBJ databases">
        <title>Mating type loci evolution in Malassezia.</title>
        <authorList>
            <person name="Coelho M.A."/>
        </authorList>
    </citation>
    <scope>NUCLEOTIDE SEQUENCE</scope>
    <source>
        <strain evidence="8">CBS 12830</strain>
    </source>
</reference>
<dbReference type="SUPFAM" id="SSF50978">
    <property type="entry name" value="WD40 repeat-like"/>
    <property type="match status" value="1"/>
</dbReference>
<feature type="transmembrane region" description="Helical" evidence="5">
    <location>
        <begin position="222"/>
        <end position="244"/>
    </location>
</feature>
<gene>
    <name evidence="8" type="primary">SPT8</name>
    <name evidence="8" type="ORF">MEQU1_002756</name>
</gene>
<feature type="domain" description="Transcription factor spt8 beta-propeller" evidence="7">
    <location>
        <begin position="623"/>
        <end position="762"/>
    </location>
</feature>
<evidence type="ECO:0000259" key="7">
    <source>
        <dbReference type="Pfam" id="PF23798"/>
    </source>
</evidence>
<evidence type="ECO:0000313" key="8">
    <source>
        <dbReference type="EMBL" id="WFD24059.1"/>
    </source>
</evidence>
<dbReference type="Proteomes" id="UP001214415">
    <property type="component" value="Chromosome 5"/>
</dbReference>
<keyword evidence="5" id="KW-1133">Transmembrane helix</keyword>
<feature type="region of interest" description="Disordered" evidence="4">
    <location>
        <begin position="466"/>
        <end position="545"/>
    </location>
</feature>
<evidence type="ECO:0000256" key="2">
    <source>
        <dbReference type="ARBA" id="ARBA00022737"/>
    </source>
</evidence>
<organism evidence="8 9">
    <name type="scientific">Malassezia equina</name>
    <dbReference type="NCBI Taxonomy" id="1381935"/>
    <lineage>
        <taxon>Eukaryota</taxon>
        <taxon>Fungi</taxon>
        <taxon>Dikarya</taxon>
        <taxon>Basidiomycota</taxon>
        <taxon>Ustilaginomycotina</taxon>
        <taxon>Malasseziomycetes</taxon>
        <taxon>Malasseziales</taxon>
        <taxon>Malasseziaceae</taxon>
        <taxon>Malassezia</taxon>
    </lineage>
</organism>
<accession>A0AAF0EFH4</accession>
<dbReference type="InterPro" id="IPR036322">
    <property type="entry name" value="WD40_repeat_dom_sf"/>
</dbReference>
<dbReference type="SMART" id="SM00320">
    <property type="entry name" value="WD40"/>
    <property type="match status" value="5"/>
</dbReference>
<evidence type="ECO:0000256" key="3">
    <source>
        <dbReference type="PROSITE-ProRule" id="PRU00221"/>
    </source>
</evidence>
<feature type="region of interest" description="Disordered" evidence="4">
    <location>
        <begin position="566"/>
        <end position="598"/>
    </location>
</feature>
<keyword evidence="2" id="KW-0677">Repeat</keyword>
<keyword evidence="1 3" id="KW-0853">WD repeat</keyword>
<name>A0AAF0EFH4_9BASI</name>
<dbReference type="InterPro" id="IPR001680">
    <property type="entry name" value="WD40_rpt"/>
</dbReference>
<evidence type="ECO:0000256" key="5">
    <source>
        <dbReference type="SAM" id="Phobius"/>
    </source>
</evidence>
<keyword evidence="5" id="KW-0472">Membrane</keyword>
<dbReference type="InterPro" id="IPR015943">
    <property type="entry name" value="WD40/YVTN_repeat-like_dom_sf"/>
</dbReference>
<keyword evidence="9" id="KW-1185">Reference proteome</keyword>
<feature type="repeat" description="WD" evidence="3">
    <location>
        <begin position="271"/>
        <end position="304"/>
    </location>
</feature>
<feature type="chain" id="PRO_5042194714" evidence="6">
    <location>
        <begin position="23"/>
        <end position="771"/>
    </location>
</feature>
<feature type="domain" description="Transcription factor spt8 beta-propeller" evidence="7">
    <location>
        <begin position="264"/>
        <end position="393"/>
    </location>
</feature>
<dbReference type="PROSITE" id="PS50082">
    <property type="entry name" value="WD_REPEATS_2"/>
    <property type="match status" value="1"/>
</dbReference>
<feature type="compositionally biased region" description="Acidic residues" evidence="4">
    <location>
        <begin position="484"/>
        <end position="508"/>
    </location>
</feature>
<dbReference type="AlphaFoldDB" id="A0AAF0EFH4"/>
<dbReference type="InterPro" id="IPR057544">
    <property type="entry name" value="Beta-prop_SPT8"/>
</dbReference>
<feature type="signal peptide" evidence="6">
    <location>
        <begin position="1"/>
        <end position="22"/>
    </location>
</feature>